<dbReference type="Proteomes" id="UP000237246">
    <property type="component" value="Unassembled WGS sequence"/>
</dbReference>
<protein>
    <submittedName>
        <fullName evidence="1">Uncharacterized protein</fullName>
    </submittedName>
</protein>
<dbReference type="AlphaFoldDB" id="A0A2P4SL42"/>
<reference evidence="1 2" key="1">
    <citation type="submission" date="2018-01" db="EMBL/GenBank/DDBJ databases">
        <title>Comparison of the Chinese Bamboo Partridge and Red Junglefowl genome sequences highlights the importance of demography in genome evolution.</title>
        <authorList>
            <person name="Tiley G.P."/>
            <person name="Kimball R.T."/>
            <person name="Braun E.L."/>
            <person name="Burleigh J.G."/>
        </authorList>
    </citation>
    <scope>NUCLEOTIDE SEQUENCE [LARGE SCALE GENOMIC DNA]</scope>
    <source>
        <strain evidence="1">RTK389</strain>
        <tissue evidence="1">Blood</tissue>
    </source>
</reference>
<name>A0A2P4SL42_BAMTH</name>
<sequence length="162" mass="17618">MPGNATYCSASCFSLREEEIFWKLSCAVRGEQDAPELEGCPWQAAAGCCALFLVSGGCLGLRALVAESFQMLELLWALNPHSNKAKQLNIHDTSFSIVFASWTVMCCSGLQASPAYKAIARGLFAERGKDKCASLMLLAVLTMKQKPSVEAYLLKVRICKGQ</sequence>
<gene>
    <name evidence="1" type="ORF">CIB84_011425</name>
</gene>
<comment type="caution">
    <text evidence="1">The sequence shown here is derived from an EMBL/GenBank/DDBJ whole genome shotgun (WGS) entry which is preliminary data.</text>
</comment>
<keyword evidence="2" id="KW-1185">Reference proteome</keyword>
<evidence type="ECO:0000313" key="2">
    <source>
        <dbReference type="Proteomes" id="UP000237246"/>
    </source>
</evidence>
<evidence type="ECO:0000313" key="1">
    <source>
        <dbReference type="EMBL" id="POI24825.1"/>
    </source>
</evidence>
<dbReference type="EMBL" id="PPHD01038333">
    <property type="protein sequence ID" value="POI24825.1"/>
    <property type="molecule type" value="Genomic_DNA"/>
</dbReference>
<accession>A0A2P4SL42</accession>
<organism evidence="1 2">
    <name type="scientific">Bambusicola thoracicus</name>
    <name type="common">Chinese bamboo-partridge</name>
    <name type="synonym">Perdix thoracica</name>
    <dbReference type="NCBI Taxonomy" id="9083"/>
    <lineage>
        <taxon>Eukaryota</taxon>
        <taxon>Metazoa</taxon>
        <taxon>Chordata</taxon>
        <taxon>Craniata</taxon>
        <taxon>Vertebrata</taxon>
        <taxon>Euteleostomi</taxon>
        <taxon>Archelosauria</taxon>
        <taxon>Archosauria</taxon>
        <taxon>Dinosauria</taxon>
        <taxon>Saurischia</taxon>
        <taxon>Theropoda</taxon>
        <taxon>Coelurosauria</taxon>
        <taxon>Aves</taxon>
        <taxon>Neognathae</taxon>
        <taxon>Galloanserae</taxon>
        <taxon>Galliformes</taxon>
        <taxon>Phasianidae</taxon>
        <taxon>Perdicinae</taxon>
        <taxon>Bambusicola</taxon>
    </lineage>
</organism>
<proteinExistence type="predicted"/>